<reference evidence="4" key="1">
    <citation type="journal article" date="2019" name="Int. J. Syst. Evol. Microbiol.">
        <title>The Global Catalogue of Microorganisms (GCM) 10K type strain sequencing project: providing services to taxonomists for standard genome sequencing and annotation.</title>
        <authorList>
            <consortium name="The Broad Institute Genomics Platform"/>
            <consortium name="The Broad Institute Genome Sequencing Center for Infectious Disease"/>
            <person name="Wu L."/>
            <person name="Ma J."/>
        </authorList>
    </citation>
    <scope>NUCLEOTIDE SEQUENCE [LARGE SCALE GENOMIC DNA]</scope>
    <source>
        <strain evidence="4">JCM 16953</strain>
    </source>
</reference>
<feature type="chain" id="PRO_5045237016" description="Lipoprotein" evidence="2">
    <location>
        <begin position="25"/>
        <end position="166"/>
    </location>
</feature>
<evidence type="ECO:0000256" key="2">
    <source>
        <dbReference type="SAM" id="SignalP"/>
    </source>
</evidence>
<accession>A0ABP7HW28</accession>
<dbReference type="RefSeq" id="WP_344771938.1">
    <property type="nucleotide sequence ID" value="NZ_BAABAH010000001.1"/>
</dbReference>
<dbReference type="Proteomes" id="UP001501821">
    <property type="component" value="Unassembled WGS sequence"/>
</dbReference>
<feature type="region of interest" description="Disordered" evidence="1">
    <location>
        <begin position="28"/>
        <end position="56"/>
    </location>
</feature>
<organism evidence="3 4">
    <name type="scientific">Nocardioides panacisoli</name>
    <dbReference type="NCBI Taxonomy" id="627624"/>
    <lineage>
        <taxon>Bacteria</taxon>
        <taxon>Bacillati</taxon>
        <taxon>Actinomycetota</taxon>
        <taxon>Actinomycetes</taxon>
        <taxon>Propionibacteriales</taxon>
        <taxon>Nocardioidaceae</taxon>
        <taxon>Nocardioides</taxon>
    </lineage>
</organism>
<feature type="compositionally biased region" description="Low complexity" evidence="1">
    <location>
        <begin position="34"/>
        <end position="53"/>
    </location>
</feature>
<evidence type="ECO:0000313" key="4">
    <source>
        <dbReference type="Proteomes" id="UP001501821"/>
    </source>
</evidence>
<proteinExistence type="predicted"/>
<sequence length="166" mass="16094">MRTPLGPARAALVAALLACGLASACGGGDDSHASDPATSSAAPSSGTTTSSGAQPRVLDVVAAPASGSGEVDPTPVDISTTTGFQVFAKSLGPGTLADQVQAVADRAKLADGLRPYAAIIAIGCDVPDALITGGPGDWQVVAAKVASPKPECFVANMSVAVVALPG</sequence>
<evidence type="ECO:0008006" key="5">
    <source>
        <dbReference type="Google" id="ProtNLM"/>
    </source>
</evidence>
<feature type="signal peptide" evidence="2">
    <location>
        <begin position="1"/>
        <end position="24"/>
    </location>
</feature>
<dbReference type="PROSITE" id="PS51257">
    <property type="entry name" value="PROKAR_LIPOPROTEIN"/>
    <property type="match status" value="1"/>
</dbReference>
<keyword evidence="2" id="KW-0732">Signal</keyword>
<protein>
    <recommendedName>
        <fullName evidence="5">Lipoprotein</fullName>
    </recommendedName>
</protein>
<keyword evidence="4" id="KW-1185">Reference proteome</keyword>
<comment type="caution">
    <text evidence="3">The sequence shown here is derived from an EMBL/GenBank/DDBJ whole genome shotgun (WGS) entry which is preliminary data.</text>
</comment>
<evidence type="ECO:0000313" key="3">
    <source>
        <dbReference type="EMBL" id="GAA3802928.1"/>
    </source>
</evidence>
<dbReference type="EMBL" id="BAABAH010000001">
    <property type="protein sequence ID" value="GAA3802928.1"/>
    <property type="molecule type" value="Genomic_DNA"/>
</dbReference>
<gene>
    <name evidence="3" type="ORF">GCM10022242_02370</name>
</gene>
<evidence type="ECO:0000256" key="1">
    <source>
        <dbReference type="SAM" id="MobiDB-lite"/>
    </source>
</evidence>
<name>A0ABP7HW28_9ACTN</name>